<keyword evidence="1" id="KW-0812">Transmembrane</keyword>
<protein>
    <submittedName>
        <fullName evidence="2">Uncharacterized protein</fullName>
    </submittedName>
</protein>
<name>A0ABU5XFH6_9MYCO</name>
<feature type="transmembrane region" description="Helical" evidence="1">
    <location>
        <begin position="20"/>
        <end position="45"/>
    </location>
</feature>
<keyword evidence="3" id="KW-1185">Reference proteome</keyword>
<keyword evidence="1" id="KW-0472">Membrane</keyword>
<organism evidence="2 3">
    <name type="scientific">[Mycobacterium] crassicus</name>
    <dbReference type="NCBI Taxonomy" id="2872309"/>
    <lineage>
        <taxon>Bacteria</taxon>
        <taxon>Bacillati</taxon>
        <taxon>Actinomycetota</taxon>
        <taxon>Actinomycetes</taxon>
        <taxon>Mycobacteriales</taxon>
        <taxon>Mycobacteriaceae</taxon>
        <taxon>Mycolicibacter</taxon>
    </lineage>
</organism>
<feature type="transmembrane region" description="Helical" evidence="1">
    <location>
        <begin position="212"/>
        <end position="233"/>
    </location>
</feature>
<feature type="transmembrane region" description="Helical" evidence="1">
    <location>
        <begin position="315"/>
        <end position="337"/>
    </location>
</feature>
<gene>
    <name evidence="2" type="ORF">K6T79_05755</name>
</gene>
<evidence type="ECO:0000313" key="3">
    <source>
        <dbReference type="Proteomes" id="UP001299596"/>
    </source>
</evidence>
<reference evidence="2 3" key="1">
    <citation type="submission" date="2023-12" db="EMBL/GenBank/DDBJ databases">
        <title>Description of new species of Mycobacterium terrae complex isolated from sewage at the Sao Paulo Zoological Park Foundation in Brazil.</title>
        <authorList>
            <person name="Romagnoli C.L."/>
            <person name="Conceicao E.C."/>
            <person name="Machado E."/>
            <person name="Barreto L.B.P.F."/>
            <person name="Sharma A."/>
            <person name="Silva N.M."/>
            <person name="Marques L.E."/>
            <person name="Juliana M.A."/>
            <person name="Lourenco M.C.S."/>
            <person name="Digiampietri L.A."/>
            <person name="Suffys P.N."/>
            <person name="Viana-Niero C."/>
        </authorList>
    </citation>
    <scope>NUCLEOTIDE SEQUENCE [LARGE SCALE GENOMIC DNA]</scope>
    <source>
        <strain evidence="2 3">MYC098</strain>
    </source>
</reference>
<proteinExistence type="predicted"/>
<evidence type="ECO:0000313" key="2">
    <source>
        <dbReference type="EMBL" id="MEB3020547.1"/>
    </source>
</evidence>
<feature type="transmembrane region" description="Helical" evidence="1">
    <location>
        <begin position="239"/>
        <end position="268"/>
    </location>
</feature>
<comment type="caution">
    <text evidence="2">The sequence shown here is derived from an EMBL/GenBank/DDBJ whole genome shotgun (WGS) entry which is preliminary data.</text>
</comment>
<feature type="transmembrane region" description="Helical" evidence="1">
    <location>
        <begin position="154"/>
        <end position="174"/>
    </location>
</feature>
<feature type="transmembrane region" description="Helical" evidence="1">
    <location>
        <begin position="289"/>
        <end position="309"/>
    </location>
</feature>
<dbReference type="RefSeq" id="WP_225406016.1">
    <property type="nucleotide sequence ID" value="NZ_JAYJJR010000002.1"/>
</dbReference>
<accession>A0ABU5XFH6</accession>
<keyword evidence="1" id="KW-1133">Transmembrane helix</keyword>
<feature type="transmembrane region" description="Helical" evidence="1">
    <location>
        <begin position="112"/>
        <end position="134"/>
    </location>
</feature>
<dbReference type="Proteomes" id="UP001299596">
    <property type="component" value="Unassembled WGS sequence"/>
</dbReference>
<evidence type="ECO:0000256" key="1">
    <source>
        <dbReference type="SAM" id="Phobius"/>
    </source>
</evidence>
<sequence>MSDVEAVRFDLRPYHAMRALAGLWVALALIDWPGVGCWLTAALYVCAAYYTRTHRTGWPADVEDFLAKRGWALPRNIPETVDRHPPIPFRPMTVPELYRGAGKIVLRNWPTLVGVPAVIHTGFVLALAAIAYVVGQIMGSRQTASMLLGADGDLRPGAAVLMLMIFMVLCAVVLPGDGLLISLGAQAADKAVRGERIRFDEMFHRAKQSKLAVCRLIIAYYLIGAALLLIQITAVFSGFYIALMPVVVVCGVASLVIGIMLSIAPVVLVLEQRGIADSFRRSIELCKSAVGRILVVNLVWIAGVAPVVMLSKVTWAVVVIASPVVCGVVRCVQMLAYADLRMRQGDYGQELRTDWARNTGGEELAGG</sequence>
<dbReference type="EMBL" id="JAYJJR010000002">
    <property type="protein sequence ID" value="MEB3020547.1"/>
    <property type="molecule type" value="Genomic_DNA"/>
</dbReference>